<evidence type="ECO:0000313" key="2">
    <source>
        <dbReference type="EMBL" id="CAF3396868.1"/>
    </source>
</evidence>
<dbReference type="SUPFAM" id="SSF56219">
    <property type="entry name" value="DNase I-like"/>
    <property type="match status" value="1"/>
</dbReference>
<gene>
    <name evidence="2" type="ORF">GRG538_LOCUS9642</name>
    <name evidence="3" type="ORF">QYT958_LOCUS16474</name>
</gene>
<dbReference type="PANTHER" id="PTHR36688:SF2">
    <property type="entry name" value="ENDONUCLEASE_EXONUCLEASE_PHOSPHATASE DOMAIN-CONTAINING PROTEIN"/>
    <property type="match status" value="1"/>
</dbReference>
<proteinExistence type="predicted"/>
<dbReference type="EMBL" id="CAJNYT010001132">
    <property type="protein sequence ID" value="CAF3396868.1"/>
    <property type="molecule type" value="Genomic_DNA"/>
</dbReference>
<dbReference type="Proteomes" id="UP000663872">
    <property type="component" value="Unassembled WGS sequence"/>
</dbReference>
<dbReference type="InterPro" id="IPR005135">
    <property type="entry name" value="Endo/exonuclease/phosphatase"/>
</dbReference>
<feature type="domain" description="Reverse transcriptase" evidence="1">
    <location>
        <begin position="521"/>
        <end position="798"/>
    </location>
</feature>
<dbReference type="Gene3D" id="3.60.10.10">
    <property type="entry name" value="Endonuclease/exonuclease/phosphatase"/>
    <property type="match status" value="1"/>
</dbReference>
<dbReference type="InterPro" id="IPR043502">
    <property type="entry name" value="DNA/RNA_pol_sf"/>
</dbReference>
<dbReference type="Proteomes" id="UP000663848">
    <property type="component" value="Unassembled WGS sequence"/>
</dbReference>
<accession>A0A821H5T4</accession>
<evidence type="ECO:0000259" key="1">
    <source>
        <dbReference type="PROSITE" id="PS50878"/>
    </source>
</evidence>
<evidence type="ECO:0000313" key="4">
    <source>
        <dbReference type="Proteomes" id="UP000663848"/>
    </source>
</evidence>
<protein>
    <recommendedName>
        <fullName evidence="1">Reverse transcriptase domain-containing protein</fullName>
    </recommendedName>
</protein>
<sequence length="978" mass="113784">MIPMTNLSKKQNKILQDLIAEWTTSSTLNNVLMKWEERRQKTSDMLNVKNELSFLLLNICSLKLYLYDLFQLVNSLDVSVIILNGTRNDDDALKYFSMHLTNFQVFFQKGTNAFGGVLIATHRSIPTQRVIKYQNELNMIVLDIGSSSNKCQLVTCYSPPNESLPLNVFNDILRRNSNTIILGDLNAKHTSWSNTTDNHKGRVLFEWLNENHLQVINKFIPTSTRSKAVIDLILAPTSICSDSFSVLPTVGSDHYPIVWSSPQTVPSKDRFFPVKRTYWSLFELFITFTSAYWDNLYTLMTDKMDFFCLYERFLSLSSSRLTYVSYCNTYKPSIPPPIIDLIQQKRQCLHLVRKTKHPYHILQLKLYSQYIKKEMFAHKRRMWSEYCKTLNTCDVKQFWRKSRRHFSSCTPPILGFIQNNGIITSSMEMCDTAKCFYMEQFADHDNNQSDIEVEANVVDHELVTELLNAKLVSFHIKFLDVKKSISSLKNKNSTGLDGVSNKIIKLLPPSHLKFITSSFNHMAQHVYFPQHWLTAKIILLSKTKFSIVDINDTRPISLLPCFSKLYEKIFLRHFHQWITDAGILPEEQTGFRQGHNMSTRIVSIIDQIGQGLALNTATAALFVDFKSAFNQLWYKGLWLKLKRLNCPLYIIAWLRNYLTGRTAFIEIKGIKSSYFPLFKGVPQGSCVGPVLFIVFHYDLLNSVSNLHFKHLFADDLAVVLSPSATWSSKVLIPYLSQQINNVIKDLYSYSITWKQPLNFKKTFWTLFHRQISPTIPTIHCENNIIEQVPKFKYLGITLDAKLSFNFHLQYIKLKIQKNLMVFKRLSSTRMLSTETSHKLYYAYIRPYYQSILDIYPILSSTKKQQLEALNRKIFRIINRWYDATNDEIINLPIYKSIELLTQLHFTKLLSTIIRSNPSVIADFIEQKLYLLYLKEYYLNPALVKEKRKIVGKGRTSNRIRRLLTGCHPTLLDHVLCYT</sequence>
<dbReference type="PROSITE" id="PS50878">
    <property type="entry name" value="RT_POL"/>
    <property type="match status" value="1"/>
</dbReference>
<dbReference type="EMBL" id="CAJOBR010002388">
    <property type="protein sequence ID" value="CAF4678357.1"/>
    <property type="molecule type" value="Genomic_DNA"/>
</dbReference>
<dbReference type="InterPro" id="IPR052560">
    <property type="entry name" value="RdDP_mobile_element"/>
</dbReference>
<comment type="caution">
    <text evidence="3">The sequence shown here is derived from an EMBL/GenBank/DDBJ whole genome shotgun (WGS) entry which is preliminary data.</text>
</comment>
<dbReference type="InterPro" id="IPR036691">
    <property type="entry name" value="Endo/exonu/phosph_ase_sf"/>
</dbReference>
<organism evidence="3 4">
    <name type="scientific">Rotaria socialis</name>
    <dbReference type="NCBI Taxonomy" id="392032"/>
    <lineage>
        <taxon>Eukaryota</taxon>
        <taxon>Metazoa</taxon>
        <taxon>Spiralia</taxon>
        <taxon>Gnathifera</taxon>
        <taxon>Rotifera</taxon>
        <taxon>Eurotatoria</taxon>
        <taxon>Bdelloidea</taxon>
        <taxon>Philodinida</taxon>
        <taxon>Philodinidae</taxon>
        <taxon>Rotaria</taxon>
    </lineage>
</organism>
<dbReference type="Pfam" id="PF00078">
    <property type="entry name" value="RVT_1"/>
    <property type="match status" value="1"/>
</dbReference>
<evidence type="ECO:0000313" key="3">
    <source>
        <dbReference type="EMBL" id="CAF4678357.1"/>
    </source>
</evidence>
<dbReference type="GO" id="GO:0003824">
    <property type="term" value="F:catalytic activity"/>
    <property type="evidence" value="ECO:0007669"/>
    <property type="project" value="InterPro"/>
</dbReference>
<dbReference type="CDD" id="cd01650">
    <property type="entry name" value="RT_nLTR_like"/>
    <property type="match status" value="1"/>
</dbReference>
<reference evidence="3" key="1">
    <citation type="submission" date="2021-02" db="EMBL/GenBank/DDBJ databases">
        <authorList>
            <person name="Nowell W R."/>
        </authorList>
    </citation>
    <scope>NUCLEOTIDE SEQUENCE</scope>
</reference>
<dbReference type="PANTHER" id="PTHR36688">
    <property type="entry name" value="ENDO/EXONUCLEASE/PHOSPHATASE DOMAIN-CONTAINING PROTEIN"/>
    <property type="match status" value="1"/>
</dbReference>
<name>A0A821H5T4_9BILA</name>
<dbReference type="Pfam" id="PF14529">
    <property type="entry name" value="Exo_endo_phos_2"/>
    <property type="match status" value="1"/>
</dbReference>
<dbReference type="InterPro" id="IPR000477">
    <property type="entry name" value="RT_dom"/>
</dbReference>
<dbReference type="AlphaFoldDB" id="A0A821H5T4"/>
<dbReference type="SUPFAM" id="SSF56672">
    <property type="entry name" value="DNA/RNA polymerases"/>
    <property type="match status" value="1"/>
</dbReference>